<dbReference type="OrthoDB" id="10481236at2759"/>
<evidence type="ECO:0000313" key="2">
    <source>
        <dbReference type="Proteomes" id="UP000789405"/>
    </source>
</evidence>
<proteinExistence type="predicted"/>
<name>A0A9N9KDC4_9GLOM</name>
<dbReference type="EMBL" id="CAJVPY010059339">
    <property type="protein sequence ID" value="CAG8820417.1"/>
    <property type="molecule type" value="Genomic_DNA"/>
</dbReference>
<feature type="non-terminal residue" evidence="1">
    <location>
        <position position="86"/>
    </location>
</feature>
<organism evidence="1 2">
    <name type="scientific">Dentiscutata erythropus</name>
    <dbReference type="NCBI Taxonomy" id="1348616"/>
    <lineage>
        <taxon>Eukaryota</taxon>
        <taxon>Fungi</taxon>
        <taxon>Fungi incertae sedis</taxon>
        <taxon>Mucoromycota</taxon>
        <taxon>Glomeromycotina</taxon>
        <taxon>Glomeromycetes</taxon>
        <taxon>Diversisporales</taxon>
        <taxon>Gigasporaceae</taxon>
        <taxon>Dentiscutata</taxon>
    </lineage>
</organism>
<accession>A0A9N9KDC4</accession>
<comment type="caution">
    <text evidence="1">The sequence shown here is derived from an EMBL/GenBank/DDBJ whole genome shotgun (WGS) entry which is preliminary data.</text>
</comment>
<reference evidence="1" key="1">
    <citation type="submission" date="2021-06" db="EMBL/GenBank/DDBJ databases">
        <authorList>
            <person name="Kallberg Y."/>
            <person name="Tangrot J."/>
            <person name="Rosling A."/>
        </authorList>
    </citation>
    <scope>NUCLEOTIDE SEQUENCE</scope>
    <source>
        <strain evidence="1">MA453B</strain>
    </source>
</reference>
<gene>
    <name evidence="1" type="ORF">DERYTH_LOCUS26952</name>
</gene>
<keyword evidence="2" id="KW-1185">Reference proteome</keyword>
<feature type="non-terminal residue" evidence="1">
    <location>
        <position position="1"/>
    </location>
</feature>
<sequence>VSINDALNFAHLKSIDSVDNDFILYDIDDNRPIRDMQLELFNQSLFESEEQCPYSEYFNANIGYSSTPDHIDVQLNISEFIVIDDD</sequence>
<evidence type="ECO:0000313" key="1">
    <source>
        <dbReference type="EMBL" id="CAG8820417.1"/>
    </source>
</evidence>
<dbReference type="Proteomes" id="UP000789405">
    <property type="component" value="Unassembled WGS sequence"/>
</dbReference>
<dbReference type="AlphaFoldDB" id="A0A9N9KDC4"/>
<protein>
    <submittedName>
        <fullName evidence="1">104_t:CDS:1</fullName>
    </submittedName>
</protein>